<feature type="domain" description="Transposase for insertion sequence element IS21-like C-terminal" evidence="1">
    <location>
        <begin position="25"/>
        <end position="84"/>
    </location>
</feature>
<dbReference type="InterPro" id="IPR054353">
    <property type="entry name" value="IstA-like_C"/>
</dbReference>
<evidence type="ECO:0000313" key="3">
    <source>
        <dbReference type="Proteomes" id="UP000349468"/>
    </source>
</evidence>
<dbReference type="EMBL" id="CABVIK010000026">
    <property type="protein sequence ID" value="VVP58744.1"/>
    <property type="molecule type" value="Genomic_DNA"/>
</dbReference>
<gene>
    <name evidence="2" type="ORF">PS870_05923</name>
</gene>
<dbReference type="Pfam" id="PF22483">
    <property type="entry name" value="Mu-transpos_C_2"/>
    <property type="match status" value="1"/>
</dbReference>
<accession>A0A5E7QA46</accession>
<proteinExistence type="predicted"/>
<organism evidence="2 3">
    <name type="scientific">Pseudomonas fluorescens</name>
    <dbReference type="NCBI Taxonomy" id="294"/>
    <lineage>
        <taxon>Bacteria</taxon>
        <taxon>Pseudomonadati</taxon>
        <taxon>Pseudomonadota</taxon>
        <taxon>Gammaproteobacteria</taxon>
        <taxon>Pseudomonadales</taxon>
        <taxon>Pseudomonadaceae</taxon>
        <taxon>Pseudomonas</taxon>
    </lineage>
</organism>
<name>A0A5E7QA46_PSEFL</name>
<dbReference type="Proteomes" id="UP000349468">
    <property type="component" value="Unassembled WGS sequence"/>
</dbReference>
<dbReference type="AlphaFoldDB" id="A0A5E7QA46"/>
<evidence type="ECO:0000259" key="1">
    <source>
        <dbReference type="Pfam" id="PF22483"/>
    </source>
</evidence>
<evidence type="ECO:0000313" key="2">
    <source>
        <dbReference type="EMBL" id="VVP58744.1"/>
    </source>
</evidence>
<protein>
    <recommendedName>
        <fullName evidence="1">Transposase for insertion sequence element IS21-like C-terminal domain-containing protein</fullName>
    </recommendedName>
</protein>
<sequence length="89" mass="10242">MHPQYSGLTVAKVLKLERVEMMPMPIAFDGYVERTVRVFSTCLISVARNRYSVPCERVGQWVNSSLYPSRIMVLADDMMIASHDLFDRD</sequence>
<reference evidence="2 3" key="1">
    <citation type="submission" date="2019-09" db="EMBL/GenBank/DDBJ databases">
        <authorList>
            <person name="Chandra G."/>
            <person name="Truman W A."/>
        </authorList>
    </citation>
    <scope>NUCLEOTIDE SEQUENCE [LARGE SCALE GENOMIC DNA]</scope>
    <source>
        <strain evidence="2">PS870</strain>
    </source>
</reference>